<feature type="region of interest" description="Disordered" evidence="1">
    <location>
        <begin position="1"/>
        <end position="20"/>
    </location>
</feature>
<dbReference type="EnsemblPlants" id="OMERI03G36770.1">
    <property type="protein sequence ID" value="OMERI03G36770.1"/>
    <property type="gene ID" value="OMERI03G36770"/>
</dbReference>
<accession>A0A0E0D961</accession>
<dbReference type="Proteomes" id="UP000008021">
    <property type="component" value="Chromosome 3"/>
</dbReference>
<name>A0A0E0D961_9ORYZ</name>
<evidence type="ECO:0000313" key="2">
    <source>
        <dbReference type="EnsemblPlants" id="OMERI03G36770.1"/>
    </source>
</evidence>
<proteinExistence type="predicted"/>
<reference evidence="2" key="1">
    <citation type="submission" date="2015-04" db="UniProtKB">
        <authorList>
            <consortium name="EnsemblPlants"/>
        </authorList>
    </citation>
    <scope>IDENTIFICATION</scope>
</reference>
<feature type="compositionally biased region" description="Basic and acidic residues" evidence="1">
    <location>
        <begin position="9"/>
        <end position="20"/>
    </location>
</feature>
<sequence length="177" mass="19571">MVTPIPFNETKEAEADMGKVEDKSKKTFHDLCVEIKDMINQMLEASHSSKAETTLDNDLSGVADVSCTTNDLIPIALEASQEADGDGDDLAMQDHYVKYTAVETKLCPVLSISDQWMDHKEKASFDMYSTCGQGQYVGFLFLNLAINQRVSSFVDRLKGEDSLSILHPAKVDLATQE</sequence>
<evidence type="ECO:0000256" key="1">
    <source>
        <dbReference type="SAM" id="MobiDB-lite"/>
    </source>
</evidence>
<evidence type="ECO:0000313" key="3">
    <source>
        <dbReference type="Proteomes" id="UP000008021"/>
    </source>
</evidence>
<dbReference type="HOGENOM" id="CLU_1520198_0_0_1"/>
<protein>
    <submittedName>
        <fullName evidence="2">Uncharacterized protein</fullName>
    </submittedName>
</protein>
<keyword evidence="3" id="KW-1185">Reference proteome</keyword>
<dbReference type="STRING" id="40149.A0A0E0D961"/>
<dbReference type="AlphaFoldDB" id="A0A0E0D961"/>
<reference evidence="2" key="2">
    <citation type="submission" date="2018-05" db="EMBL/GenBank/DDBJ databases">
        <title>OmerRS3 (Oryza meridionalis Reference Sequence Version 3).</title>
        <authorList>
            <person name="Zhang J."/>
            <person name="Kudrna D."/>
            <person name="Lee S."/>
            <person name="Talag J."/>
            <person name="Welchert J."/>
            <person name="Wing R.A."/>
        </authorList>
    </citation>
    <scope>NUCLEOTIDE SEQUENCE [LARGE SCALE GENOMIC DNA]</scope>
    <source>
        <strain evidence="2">cv. OR44</strain>
    </source>
</reference>
<dbReference type="Gramene" id="OMERI03G36770.1">
    <property type="protein sequence ID" value="OMERI03G36770.1"/>
    <property type="gene ID" value="OMERI03G36770"/>
</dbReference>
<organism evidence="2">
    <name type="scientific">Oryza meridionalis</name>
    <dbReference type="NCBI Taxonomy" id="40149"/>
    <lineage>
        <taxon>Eukaryota</taxon>
        <taxon>Viridiplantae</taxon>
        <taxon>Streptophyta</taxon>
        <taxon>Embryophyta</taxon>
        <taxon>Tracheophyta</taxon>
        <taxon>Spermatophyta</taxon>
        <taxon>Magnoliopsida</taxon>
        <taxon>Liliopsida</taxon>
        <taxon>Poales</taxon>
        <taxon>Poaceae</taxon>
        <taxon>BOP clade</taxon>
        <taxon>Oryzoideae</taxon>
        <taxon>Oryzeae</taxon>
        <taxon>Oryzinae</taxon>
        <taxon>Oryza</taxon>
    </lineage>
</organism>